<dbReference type="InterPro" id="IPR027417">
    <property type="entry name" value="P-loop_NTPase"/>
</dbReference>
<dbReference type="STRING" id="245187.SAMN04488003_101183"/>
<dbReference type="Proteomes" id="UP000199585">
    <property type="component" value="Unassembled WGS sequence"/>
</dbReference>
<evidence type="ECO:0000313" key="2">
    <source>
        <dbReference type="Proteomes" id="UP000199585"/>
    </source>
</evidence>
<dbReference type="OrthoDB" id="7687351at2"/>
<dbReference type="SUPFAM" id="SSF52540">
    <property type="entry name" value="P-loop containing nucleoside triphosphate hydrolases"/>
    <property type="match status" value="1"/>
</dbReference>
<dbReference type="AlphaFoldDB" id="A0A1H7YIE1"/>
<evidence type="ECO:0000313" key="1">
    <source>
        <dbReference type="EMBL" id="SEM45713.1"/>
    </source>
</evidence>
<organism evidence="1 2">
    <name type="scientific">Loktanella fryxellensis</name>
    <dbReference type="NCBI Taxonomy" id="245187"/>
    <lineage>
        <taxon>Bacteria</taxon>
        <taxon>Pseudomonadati</taxon>
        <taxon>Pseudomonadota</taxon>
        <taxon>Alphaproteobacteria</taxon>
        <taxon>Rhodobacterales</taxon>
        <taxon>Roseobacteraceae</taxon>
        <taxon>Loktanella</taxon>
    </lineage>
</organism>
<sequence>MLIFWKEKLVILAVPKTGTTAIEGALAPRAAMVLRDPPEIKHAPIYRYRRFLQPLLVQTGQDPETLAVLRHPIDWLGSWYRYRARRDLIGRPNSTQDMSFDDFVLEYIKGKPASFANVGSQAKFVCDGEGRIAVDHLFRYEDQPRLIAFLEQRLNVTLTLPRLNVSPPGDTQLSPEVEARLRDKRAAEFAVWEAAGAVQS</sequence>
<gene>
    <name evidence="1" type="ORF">SAMN04488003_101183</name>
</gene>
<dbReference type="Gene3D" id="3.40.50.300">
    <property type="entry name" value="P-loop containing nucleotide triphosphate hydrolases"/>
    <property type="match status" value="1"/>
</dbReference>
<reference evidence="1 2" key="1">
    <citation type="submission" date="2016-10" db="EMBL/GenBank/DDBJ databases">
        <authorList>
            <person name="de Groot N.N."/>
        </authorList>
    </citation>
    <scope>NUCLEOTIDE SEQUENCE [LARGE SCALE GENOMIC DNA]</scope>
    <source>
        <strain evidence="1 2">DSM 16213</strain>
    </source>
</reference>
<protein>
    <recommendedName>
        <fullName evidence="3">Gamma-glutamyl kinase</fullName>
    </recommendedName>
</protein>
<keyword evidence="2" id="KW-1185">Reference proteome</keyword>
<name>A0A1H7YIE1_9RHOB</name>
<accession>A0A1H7YIE1</accession>
<dbReference type="RefSeq" id="WP_089897728.1">
    <property type="nucleotide sequence ID" value="NZ_FOCI01000001.1"/>
</dbReference>
<dbReference type="EMBL" id="FOCI01000001">
    <property type="protein sequence ID" value="SEM45713.1"/>
    <property type="molecule type" value="Genomic_DNA"/>
</dbReference>
<proteinExistence type="predicted"/>
<evidence type="ECO:0008006" key="3">
    <source>
        <dbReference type="Google" id="ProtNLM"/>
    </source>
</evidence>